<reference evidence="1" key="1">
    <citation type="submission" date="2022-10" db="EMBL/GenBank/DDBJ databases">
        <authorList>
            <person name="Aires J."/>
            <person name="Mesa V."/>
        </authorList>
    </citation>
    <scope>NUCLEOTIDE SEQUENCE</scope>
    <source>
        <strain evidence="1">Clostridium neonatale JD116</strain>
    </source>
</reference>
<evidence type="ECO:0000313" key="1">
    <source>
        <dbReference type="EMBL" id="CAI3539458.1"/>
    </source>
</evidence>
<sequence length="85" mass="10209">MFFYLKEGEIMKKMYIDYLCARCHKEPILLSFEMEDTKRNGNYISCSHCGSKNLKEQQATDNFKQCMEHSAYKRIRGYLRQIHSE</sequence>
<gene>
    <name evidence="1" type="ORF">CNEO2_100087</name>
</gene>
<evidence type="ECO:0000313" key="2">
    <source>
        <dbReference type="Proteomes" id="UP001189143"/>
    </source>
</evidence>
<dbReference type="Proteomes" id="UP001189143">
    <property type="component" value="Unassembled WGS sequence"/>
</dbReference>
<proteinExistence type="predicted"/>
<dbReference type="AlphaFoldDB" id="A0AAD1YBN2"/>
<dbReference type="EMBL" id="CAMTCP010000011">
    <property type="protein sequence ID" value="CAI3539458.1"/>
    <property type="molecule type" value="Genomic_DNA"/>
</dbReference>
<organism evidence="1 2">
    <name type="scientific">Clostridium neonatale</name>
    <dbReference type="NCBI Taxonomy" id="137838"/>
    <lineage>
        <taxon>Bacteria</taxon>
        <taxon>Bacillati</taxon>
        <taxon>Bacillota</taxon>
        <taxon>Clostridia</taxon>
        <taxon>Eubacteriales</taxon>
        <taxon>Clostridiaceae</taxon>
        <taxon>Clostridium</taxon>
    </lineage>
</organism>
<accession>A0AAD1YBN2</accession>
<name>A0AAD1YBN2_9CLOT</name>
<comment type="caution">
    <text evidence="1">The sequence shown here is derived from an EMBL/GenBank/DDBJ whole genome shotgun (WGS) entry which is preliminary data.</text>
</comment>
<protein>
    <submittedName>
        <fullName evidence="1">Uncharacterized protein</fullName>
    </submittedName>
</protein>